<comment type="similarity">
    <text evidence="1">To bacterial alkanal monooxygenase alpha and beta chains.</text>
</comment>
<dbReference type="PANTHER" id="PTHR30137">
    <property type="entry name" value="LUCIFERASE-LIKE MONOOXYGENASE"/>
    <property type="match status" value="1"/>
</dbReference>
<dbReference type="GO" id="GO:0005829">
    <property type="term" value="C:cytosol"/>
    <property type="evidence" value="ECO:0007669"/>
    <property type="project" value="TreeGrafter"/>
</dbReference>
<dbReference type="CDD" id="cd00347">
    <property type="entry name" value="Flavin_utilizing_monoxygenases"/>
    <property type="match status" value="1"/>
</dbReference>
<organism evidence="3 4">
    <name type="scientific">Metabacillus indicus</name>
    <name type="common">Bacillus indicus</name>
    <dbReference type="NCBI Taxonomy" id="246786"/>
    <lineage>
        <taxon>Bacteria</taxon>
        <taxon>Bacillati</taxon>
        <taxon>Bacillota</taxon>
        <taxon>Bacilli</taxon>
        <taxon>Bacillales</taxon>
        <taxon>Bacillaceae</taxon>
        <taxon>Metabacillus</taxon>
    </lineage>
</organism>
<gene>
    <name evidence="3" type="ORF">GS18_0206630</name>
</gene>
<dbReference type="EMBL" id="JNVC02000002">
    <property type="protein sequence ID" value="KEZ53275.1"/>
    <property type="molecule type" value="Genomic_DNA"/>
</dbReference>
<dbReference type="AlphaFoldDB" id="A0A084H113"/>
<evidence type="ECO:0000313" key="4">
    <source>
        <dbReference type="Proteomes" id="UP000028549"/>
    </source>
</evidence>
<protein>
    <recommendedName>
        <fullName evidence="2">Luciferase-like domain-containing protein</fullName>
    </recommendedName>
</protein>
<evidence type="ECO:0000256" key="1">
    <source>
        <dbReference type="ARBA" id="ARBA00007789"/>
    </source>
</evidence>
<dbReference type="SUPFAM" id="SSF51679">
    <property type="entry name" value="Bacterial luciferase-like"/>
    <property type="match status" value="1"/>
</dbReference>
<dbReference type="InterPro" id="IPR050766">
    <property type="entry name" value="Bact_Lucif_Oxidored"/>
</dbReference>
<dbReference type="PANTHER" id="PTHR30137:SF19">
    <property type="entry name" value="LUCIFERASE-LIKE MONOOXYGENASE"/>
    <property type="match status" value="1"/>
</dbReference>
<feature type="domain" description="Luciferase-like" evidence="2">
    <location>
        <begin position="1"/>
        <end position="298"/>
    </location>
</feature>
<evidence type="ECO:0000259" key="2">
    <source>
        <dbReference type="Pfam" id="PF00296"/>
    </source>
</evidence>
<dbReference type="GO" id="GO:0016705">
    <property type="term" value="F:oxidoreductase activity, acting on paired donors, with incorporation or reduction of molecular oxygen"/>
    <property type="evidence" value="ECO:0007669"/>
    <property type="project" value="InterPro"/>
</dbReference>
<proteinExistence type="predicted"/>
<dbReference type="Proteomes" id="UP000028549">
    <property type="component" value="Unassembled WGS sequence"/>
</dbReference>
<dbReference type="Gene3D" id="3.20.20.30">
    <property type="entry name" value="Luciferase-like domain"/>
    <property type="match status" value="1"/>
</dbReference>
<dbReference type="OrthoDB" id="9780518at2"/>
<dbReference type="InterPro" id="IPR019949">
    <property type="entry name" value="CmoO-like"/>
</dbReference>
<accession>A0A084H113</accession>
<evidence type="ECO:0000313" key="3">
    <source>
        <dbReference type="EMBL" id="KEZ53275.1"/>
    </source>
</evidence>
<dbReference type="STRING" id="246786.GS18_0206630"/>
<keyword evidence="4" id="KW-1185">Reference proteome</keyword>
<dbReference type="NCBIfam" id="TIGR03558">
    <property type="entry name" value="oxido_grp_1"/>
    <property type="match status" value="1"/>
</dbReference>
<dbReference type="InterPro" id="IPR036661">
    <property type="entry name" value="Luciferase-like_sf"/>
</dbReference>
<dbReference type="FunFam" id="3.20.20.30:FF:000002">
    <property type="entry name" value="LLM class flavin-dependent oxidoreductase"/>
    <property type="match status" value="1"/>
</dbReference>
<sequence length="340" mass="37992">MKLSILDQSPISEGFTAKDALTQSLHLVKEAEKLGYCRYWFAEHHNTSGLASTAPEILMAHAASHTERIKVGSGGVLLPQYSPLKVAETFRTLETLFPNRIDLGIGRSPGGSAETRLALTDGLRKSMNEFPRQLKNLRGYLSSGLPEDHAFSGVQAMPDPLSSSPDLWLLGISHRGARVAAEHGMAFTYGHFINPVGGKKAMEDYREQFQPVGNLKEPKTNFCIFAVCAESQEKAEYLASSQDAWLLQVESGGDTRIIPPDQARKITFNEDQKNKIRMNRKRMLIGTPERIKEDLLRIADDYQTDEALILTNIYDFKEKRESYRLLAEAFQTGSSRLESN</sequence>
<name>A0A084H113_METID</name>
<dbReference type="RefSeq" id="WP_029566367.1">
    <property type="nucleotide sequence ID" value="NZ_JNVC02000002.1"/>
</dbReference>
<reference evidence="3 4" key="1">
    <citation type="journal article" date="2005" name="Int. J. Syst. Evol. Microbiol.">
        <title>Bacillus cibi sp. nov., isolated from jeotgal, a traditional Korean fermented seafood.</title>
        <authorList>
            <person name="Yoon J.H."/>
            <person name="Lee C.H."/>
            <person name="Oh T.K."/>
        </authorList>
    </citation>
    <scope>NUCLEOTIDE SEQUENCE [LARGE SCALE GENOMIC DNA]</scope>
    <source>
        <strain evidence="3 4">DSM 16189</strain>
    </source>
</reference>
<dbReference type="Pfam" id="PF00296">
    <property type="entry name" value="Bac_luciferase"/>
    <property type="match status" value="1"/>
</dbReference>
<dbReference type="InterPro" id="IPR011251">
    <property type="entry name" value="Luciferase-like_dom"/>
</dbReference>
<comment type="caution">
    <text evidence="3">The sequence shown here is derived from an EMBL/GenBank/DDBJ whole genome shotgun (WGS) entry which is preliminary data.</text>
</comment>